<dbReference type="PANTHER" id="PTHR15427:SF50">
    <property type="entry name" value="COMPLEMENT C1Q TUMOR NECROSIS FACTOR-RELATED PROTEIN 2-LIKE"/>
    <property type="match status" value="1"/>
</dbReference>
<dbReference type="PANTHER" id="PTHR15427">
    <property type="entry name" value="EMILIN ELASTIN MICROFIBRIL INTERFACE-LOCATED PROTEIN ELASTIN MICROFIBRIL INTERFACER"/>
    <property type="match status" value="1"/>
</dbReference>
<gene>
    <name evidence="5" type="ORF">BaRGS_00004074</name>
</gene>
<evidence type="ECO:0000313" key="5">
    <source>
        <dbReference type="EMBL" id="KAK7504588.1"/>
    </source>
</evidence>
<dbReference type="SMART" id="SM00110">
    <property type="entry name" value="C1Q"/>
    <property type="match status" value="1"/>
</dbReference>
<evidence type="ECO:0000256" key="3">
    <source>
        <dbReference type="SAM" id="SignalP"/>
    </source>
</evidence>
<dbReference type="AlphaFoldDB" id="A0ABD0LZX8"/>
<dbReference type="Gene3D" id="2.60.120.40">
    <property type="match status" value="1"/>
</dbReference>
<evidence type="ECO:0000313" key="6">
    <source>
        <dbReference type="Proteomes" id="UP001519460"/>
    </source>
</evidence>
<dbReference type="GO" id="GO:0005576">
    <property type="term" value="C:extracellular region"/>
    <property type="evidence" value="ECO:0007669"/>
    <property type="project" value="UniProtKB-SubCell"/>
</dbReference>
<evidence type="ECO:0000256" key="1">
    <source>
        <dbReference type="ARBA" id="ARBA00004613"/>
    </source>
</evidence>
<organism evidence="5 6">
    <name type="scientific">Batillaria attramentaria</name>
    <dbReference type="NCBI Taxonomy" id="370345"/>
    <lineage>
        <taxon>Eukaryota</taxon>
        <taxon>Metazoa</taxon>
        <taxon>Spiralia</taxon>
        <taxon>Lophotrochozoa</taxon>
        <taxon>Mollusca</taxon>
        <taxon>Gastropoda</taxon>
        <taxon>Caenogastropoda</taxon>
        <taxon>Sorbeoconcha</taxon>
        <taxon>Cerithioidea</taxon>
        <taxon>Batillariidae</taxon>
        <taxon>Batillaria</taxon>
    </lineage>
</organism>
<dbReference type="Pfam" id="PF00386">
    <property type="entry name" value="C1q"/>
    <property type="match status" value="1"/>
</dbReference>
<reference evidence="5 6" key="1">
    <citation type="journal article" date="2023" name="Sci. Data">
        <title>Genome assembly of the Korean intertidal mud-creeper Batillaria attramentaria.</title>
        <authorList>
            <person name="Patra A.K."/>
            <person name="Ho P.T."/>
            <person name="Jun S."/>
            <person name="Lee S.J."/>
            <person name="Kim Y."/>
            <person name="Won Y.J."/>
        </authorList>
    </citation>
    <scope>NUCLEOTIDE SEQUENCE [LARGE SCALE GENOMIC DNA]</scope>
    <source>
        <strain evidence="5">Wonlab-2016</strain>
    </source>
</reference>
<feature type="chain" id="PRO_5044832408" description="C1q domain-containing protein" evidence="3">
    <location>
        <begin position="24"/>
        <end position="260"/>
    </location>
</feature>
<dbReference type="SUPFAM" id="SSF49842">
    <property type="entry name" value="TNF-like"/>
    <property type="match status" value="1"/>
</dbReference>
<keyword evidence="6" id="KW-1185">Reference proteome</keyword>
<dbReference type="InterPro" id="IPR008983">
    <property type="entry name" value="Tumour_necrosis_fac-like_dom"/>
</dbReference>
<accession>A0ABD0LZX8</accession>
<protein>
    <recommendedName>
        <fullName evidence="4">C1q domain-containing protein</fullName>
    </recommendedName>
</protein>
<evidence type="ECO:0000256" key="2">
    <source>
        <dbReference type="ARBA" id="ARBA00022525"/>
    </source>
</evidence>
<dbReference type="EMBL" id="JACVVK020000014">
    <property type="protein sequence ID" value="KAK7504588.1"/>
    <property type="molecule type" value="Genomic_DNA"/>
</dbReference>
<keyword evidence="3" id="KW-0732">Signal</keyword>
<proteinExistence type="predicted"/>
<dbReference type="InterPro" id="IPR050392">
    <property type="entry name" value="Collagen/C1q_domain"/>
</dbReference>
<evidence type="ECO:0000259" key="4">
    <source>
        <dbReference type="PROSITE" id="PS50871"/>
    </source>
</evidence>
<dbReference type="PROSITE" id="PS50871">
    <property type="entry name" value="C1Q"/>
    <property type="match status" value="1"/>
</dbReference>
<keyword evidence="2" id="KW-0964">Secreted</keyword>
<dbReference type="Proteomes" id="UP001519460">
    <property type="component" value="Unassembled WGS sequence"/>
</dbReference>
<dbReference type="PRINTS" id="PR00007">
    <property type="entry name" value="COMPLEMNTC1Q"/>
</dbReference>
<feature type="domain" description="C1q" evidence="4">
    <location>
        <begin position="126"/>
        <end position="260"/>
    </location>
</feature>
<comment type="subcellular location">
    <subcellularLocation>
        <location evidence="1">Secreted</location>
    </subcellularLocation>
</comment>
<sequence>MALKTKVISLCLLATLLVTMVTAVWPAFPSQSGIGNAPLGASMGSMMSAGRTGRSSGRGRASKGEVSDSCTCLHELQMVEARGRDNSDRLDKLQEEVSSMYGAISTLKSALNAVQGGGKSGNRIAPQAYNIAFSARVGYNRPYLGETEVVVFDELVINNGDVYDPYSGKFTSPVPGLYEFQTTILSGFNSTIETMMVMNGNEVSRMFSGGFNTRGSGSNAVLLNMDQGDEVWVSVFYGNGDYVHGQWSTFSGHLVQAYTV</sequence>
<name>A0ABD0LZX8_9CAEN</name>
<dbReference type="InterPro" id="IPR001073">
    <property type="entry name" value="C1q_dom"/>
</dbReference>
<comment type="caution">
    <text evidence="5">The sequence shown here is derived from an EMBL/GenBank/DDBJ whole genome shotgun (WGS) entry which is preliminary data.</text>
</comment>
<feature type="signal peptide" evidence="3">
    <location>
        <begin position="1"/>
        <end position="23"/>
    </location>
</feature>